<sequence length="483" mass="52733">MKSSLRFSTLQRILAVVYLALVASCAEKEKSEADATTASVKIYITALDKSQLLQEHEVATNSTTTPAVTIQVDPSTTYQEMDGFGYTLTGGSALHISNMSAPARTALLQELFGTGAHSIGVSYLRLSVGGSDLDEYPWSYKDLPNGATDVELAQFSLAYDTLYLIPVLKEILEISPKLKLMGSPWSPPSWMKDNKDTRGGSLLPEYQAVYANYLAKYIQEMAKQGITIDALTIQNEPLHPGNNPSLLMLADQQADFIKNELGPTFKSLGIETKIIIYDHNADRPDYPISILNDADAAQYIDGSAFHMYGGEIEALSEVHEAHPTKNLYFTEQWVGAPGDFAGDVAWHNETLIIGATRNWSKTVLEWNVAADEHQNPHTDRGGCDRCLGALTITGDSVIRNPSYYIIAQASKFVPPGSVRMASTALENLPNVAFKTPDGALVTILQNKEATTKTIEIQLGETAVFVEMPAKSIGTLVYKDPNES</sequence>
<dbReference type="EMBL" id="FNZN01000002">
    <property type="protein sequence ID" value="SEL03132.1"/>
    <property type="molecule type" value="Genomic_DNA"/>
</dbReference>
<dbReference type="Gene3D" id="3.20.20.80">
    <property type="entry name" value="Glycosidases"/>
    <property type="match status" value="1"/>
</dbReference>
<dbReference type="InterPro" id="IPR033453">
    <property type="entry name" value="Glyco_hydro_30_TIM-barrel"/>
</dbReference>
<dbReference type="AlphaFoldDB" id="A0A1H7LW52"/>
<dbReference type="PROSITE" id="PS51257">
    <property type="entry name" value="PROKAR_LIPOPROTEIN"/>
    <property type="match status" value="1"/>
</dbReference>
<evidence type="ECO:0000259" key="6">
    <source>
        <dbReference type="Pfam" id="PF17189"/>
    </source>
</evidence>
<protein>
    <submittedName>
        <fullName evidence="7">Glucosylceramidase</fullName>
    </submittedName>
</protein>
<dbReference type="InterPro" id="IPR017853">
    <property type="entry name" value="GH"/>
</dbReference>
<dbReference type="Pfam" id="PF02055">
    <property type="entry name" value="Glyco_hydro_30"/>
    <property type="match status" value="1"/>
</dbReference>
<name>A0A1H7LW52_9FLAO</name>
<dbReference type="SUPFAM" id="SSF51445">
    <property type="entry name" value="(Trans)glycosidases"/>
    <property type="match status" value="1"/>
</dbReference>
<evidence type="ECO:0000313" key="8">
    <source>
        <dbReference type="Proteomes" id="UP000198990"/>
    </source>
</evidence>
<dbReference type="GO" id="GO:0016020">
    <property type="term" value="C:membrane"/>
    <property type="evidence" value="ECO:0007669"/>
    <property type="project" value="GOC"/>
</dbReference>
<dbReference type="Pfam" id="PF17189">
    <property type="entry name" value="Glyco_hydro_30C"/>
    <property type="match status" value="1"/>
</dbReference>
<keyword evidence="8" id="KW-1185">Reference proteome</keyword>
<accession>A0A1H7LW52</accession>
<dbReference type="InterPro" id="IPR033452">
    <property type="entry name" value="GH30_C"/>
</dbReference>
<evidence type="ECO:0000256" key="3">
    <source>
        <dbReference type="ARBA" id="ARBA00022801"/>
    </source>
</evidence>
<dbReference type="InterPro" id="IPR013780">
    <property type="entry name" value="Glyco_hydro_b"/>
</dbReference>
<dbReference type="GO" id="GO:0004348">
    <property type="term" value="F:glucosylceramidase activity"/>
    <property type="evidence" value="ECO:0007669"/>
    <property type="project" value="InterPro"/>
</dbReference>
<comment type="similarity">
    <text evidence="1 4">Belongs to the glycosyl hydrolase 30 family.</text>
</comment>
<dbReference type="STRING" id="228957.SAMN04488008_102654"/>
<proteinExistence type="inferred from homology"/>
<gene>
    <name evidence="7" type="ORF">SAMN04488008_102654</name>
</gene>
<keyword evidence="2" id="KW-0732">Signal</keyword>
<keyword evidence="4" id="KW-0326">Glycosidase</keyword>
<dbReference type="GO" id="GO:0006680">
    <property type="term" value="P:glucosylceramide catabolic process"/>
    <property type="evidence" value="ECO:0007669"/>
    <property type="project" value="TreeGrafter"/>
</dbReference>
<feature type="domain" description="Glycosyl hydrolase family 30 TIM-barrel" evidence="5">
    <location>
        <begin position="82"/>
        <end position="413"/>
    </location>
</feature>
<dbReference type="InterPro" id="IPR001139">
    <property type="entry name" value="Glyco_hydro_30"/>
</dbReference>
<evidence type="ECO:0000256" key="4">
    <source>
        <dbReference type="RuleBase" id="RU361188"/>
    </source>
</evidence>
<dbReference type="Gene3D" id="2.60.40.1180">
    <property type="entry name" value="Golgi alpha-mannosidase II"/>
    <property type="match status" value="1"/>
</dbReference>
<dbReference type="OrthoDB" id="9806701at2"/>
<evidence type="ECO:0000256" key="2">
    <source>
        <dbReference type="ARBA" id="ARBA00022729"/>
    </source>
</evidence>
<dbReference type="PANTHER" id="PTHR11069:SF23">
    <property type="entry name" value="LYSOSOMAL ACID GLUCOSYLCERAMIDASE"/>
    <property type="match status" value="1"/>
</dbReference>
<evidence type="ECO:0000313" key="7">
    <source>
        <dbReference type="EMBL" id="SEL03132.1"/>
    </source>
</evidence>
<keyword evidence="3 4" id="KW-0378">Hydrolase</keyword>
<dbReference type="PANTHER" id="PTHR11069">
    <property type="entry name" value="GLUCOSYLCERAMIDASE"/>
    <property type="match status" value="1"/>
</dbReference>
<evidence type="ECO:0000256" key="1">
    <source>
        <dbReference type="ARBA" id="ARBA00005382"/>
    </source>
</evidence>
<reference evidence="8" key="1">
    <citation type="submission" date="2016-10" db="EMBL/GenBank/DDBJ databases">
        <authorList>
            <person name="Varghese N."/>
            <person name="Submissions S."/>
        </authorList>
    </citation>
    <scope>NUCLEOTIDE SEQUENCE [LARGE SCALE GENOMIC DNA]</scope>
    <source>
        <strain evidence="8">DSM 16471</strain>
    </source>
</reference>
<feature type="domain" description="Glycosyl hydrolase family 30 beta sandwich" evidence="6">
    <location>
        <begin position="416"/>
        <end position="475"/>
    </location>
</feature>
<dbReference type="Proteomes" id="UP000198990">
    <property type="component" value="Unassembled WGS sequence"/>
</dbReference>
<organism evidence="7 8">
    <name type="scientific">Maribacter orientalis</name>
    <dbReference type="NCBI Taxonomy" id="228957"/>
    <lineage>
        <taxon>Bacteria</taxon>
        <taxon>Pseudomonadati</taxon>
        <taxon>Bacteroidota</taxon>
        <taxon>Flavobacteriia</taxon>
        <taxon>Flavobacteriales</taxon>
        <taxon>Flavobacteriaceae</taxon>
        <taxon>Maribacter</taxon>
    </lineage>
</organism>
<evidence type="ECO:0000259" key="5">
    <source>
        <dbReference type="Pfam" id="PF02055"/>
    </source>
</evidence>
<dbReference type="RefSeq" id="WP_091621709.1">
    <property type="nucleotide sequence ID" value="NZ_FNZN01000002.1"/>
</dbReference>